<feature type="binding site" evidence="9">
    <location>
        <begin position="230"/>
        <end position="234"/>
    </location>
    <ligand>
        <name>GTP</name>
        <dbReference type="ChEBI" id="CHEBI:37565"/>
        <label>2</label>
    </ligand>
</feature>
<dbReference type="InterPro" id="IPR006073">
    <property type="entry name" value="GTP-bd"/>
</dbReference>
<keyword evidence="14" id="KW-1185">Reference proteome</keyword>
<dbReference type="PIRSF" id="PIRSF006485">
    <property type="entry name" value="GTP-binding_EngA"/>
    <property type="match status" value="1"/>
</dbReference>
<dbReference type="Pfam" id="PF01926">
    <property type="entry name" value="MMR_HSR1"/>
    <property type="match status" value="2"/>
</dbReference>
<evidence type="ECO:0000256" key="9">
    <source>
        <dbReference type="HAMAP-Rule" id="MF_00195"/>
    </source>
</evidence>
<name>A0A1H5U1I9_9CLOT</name>
<dbReference type="HAMAP" id="MF_00195">
    <property type="entry name" value="GTPase_Der"/>
    <property type="match status" value="1"/>
</dbReference>
<dbReference type="CDD" id="cd01894">
    <property type="entry name" value="EngA1"/>
    <property type="match status" value="1"/>
</dbReference>
<comment type="similarity">
    <text evidence="1 9 10 11">Belongs to the TRAFAC class TrmE-Era-EngA-EngB-Septin-like GTPase superfamily. EngA (Der) GTPase family.</text>
</comment>
<evidence type="ECO:0000256" key="8">
    <source>
        <dbReference type="ARBA" id="ARBA00053470"/>
    </source>
</evidence>
<evidence type="ECO:0000256" key="3">
    <source>
        <dbReference type="ARBA" id="ARBA00022517"/>
    </source>
</evidence>
<dbReference type="InterPro" id="IPR032859">
    <property type="entry name" value="KH_dom-like"/>
</dbReference>
<dbReference type="NCBIfam" id="TIGR00231">
    <property type="entry name" value="small_GTP"/>
    <property type="match status" value="2"/>
</dbReference>
<feature type="binding site" evidence="9">
    <location>
        <begin position="183"/>
        <end position="190"/>
    </location>
    <ligand>
        <name>GTP</name>
        <dbReference type="ChEBI" id="CHEBI:37565"/>
        <label>2</label>
    </ligand>
</feature>
<feature type="domain" description="EngA-type G" evidence="12">
    <location>
        <begin position="177"/>
        <end position="352"/>
    </location>
</feature>
<evidence type="ECO:0000256" key="7">
    <source>
        <dbReference type="ARBA" id="ARBA00032345"/>
    </source>
</evidence>
<dbReference type="CDD" id="cd01895">
    <property type="entry name" value="EngA2"/>
    <property type="match status" value="1"/>
</dbReference>
<evidence type="ECO:0000256" key="2">
    <source>
        <dbReference type="ARBA" id="ARBA00020953"/>
    </source>
</evidence>
<accession>A0A1H5U1I9</accession>
<dbReference type="InterPro" id="IPR031166">
    <property type="entry name" value="G_ENGA"/>
</dbReference>
<feature type="domain" description="EngA-type G" evidence="12">
    <location>
        <begin position="4"/>
        <end position="168"/>
    </location>
</feature>
<comment type="function">
    <text evidence="8 9 11">GTPase that plays an essential role in the late steps of ribosome biogenesis.</text>
</comment>
<dbReference type="NCBIfam" id="TIGR03594">
    <property type="entry name" value="GTPase_EngA"/>
    <property type="match status" value="1"/>
</dbReference>
<dbReference type="FunFam" id="3.40.50.300:FF:000057">
    <property type="entry name" value="GTPase Der"/>
    <property type="match status" value="1"/>
</dbReference>
<feature type="binding site" evidence="9">
    <location>
        <begin position="120"/>
        <end position="123"/>
    </location>
    <ligand>
        <name>GTP</name>
        <dbReference type="ChEBI" id="CHEBI:37565"/>
        <label>1</label>
    </ligand>
</feature>
<dbReference type="Gene3D" id="3.40.50.300">
    <property type="entry name" value="P-loop containing nucleotide triphosphate hydrolases"/>
    <property type="match status" value="2"/>
</dbReference>
<gene>
    <name evidence="9" type="primary">der</name>
    <name evidence="13" type="ORF">SAMN05660865_00774</name>
</gene>
<evidence type="ECO:0000256" key="4">
    <source>
        <dbReference type="ARBA" id="ARBA00022737"/>
    </source>
</evidence>
<dbReference type="EMBL" id="FNUK01000007">
    <property type="protein sequence ID" value="SEF68879.1"/>
    <property type="molecule type" value="Genomic_DNA"/>
</dbReference>
<dbReference type="PANTHER" id="PTHR43834">
    <property type="entry name" value="GTPASE DER"/>
    <property type="match status" value="1"/>
</dbReference>
<feature type="binding site" evidence="9">
    <location>
        <begin position="57"/>
        <end position="61"/>
    </location>
    <ligand>
        <name>GTP</name>
        <dbReference type="ChEBI" id="CHEBI:37565"/>
        <label>1</label>
    </ligand>
</feature>
<evidence type="ECO:0000256" key="11">
    <source>
        <dbReference type="RuleBase" id="RU004481"/>
    </source>
</evidence>
<evidence type="ECO:0000256" key="5">
    <source>
        <dbReference type="ARBA" id="ARBA00022741"/>
    </source>
</evidence>
<dbReference type="FunFam" id="3.40.50.300:FF:000040">
    <property type="entry name" value="GTPase Der"/>
    <property type="match status" value="1"/>
</dbReference>
<dbReference type="PANTHER" id="PTHR43834:SF6">
    <property type="entry name" value="GTPASE DER"/>
    <property type="match status" value="1"/>
</dbReference>
<reference evidence="14" key="1">
    <citation type="submission" date="2016-10" db="EMBL/GenBank/DDBJ databases">
        <authorList>
            <person name="Varghese N."/>
            <person name="Submissions S."/>
        </authorList>
    </citation>
    <scope>NUCLEOTIDE SEQUENCE [LARGE SCALE GENOMIC DNA]</scope>
    <source>
        <strain evidence="14">DSM 5463</strain>
    </source>
</reference>
<sequence length="439" mass="49250">MAKPIVAIVGRPNVGKSTLFNKLVGKRIAIVEDTPGVTRDRIYAEVEWLNYKFTLVDTGGIEPESDDIILKQMKRQAQIAIETADVIIFMVDGKEGLTSTDIEVAEMLRRVNKPVVLVVNKIDNLKLEDNKYEFYSLGLGEPITISAALSLGLGDMLDEVVKHFKDRVEDEEESHYIKVAIVGKPNVGKSSLLNRLSGEERAIVSDIPGTTRDAIDSLVEINGEKFLFIDTAGIRRKSRIKEEIEKYSVIRSLAAIDRADVCLIMIDATQGVTEQDEKIAGIAHEAGKGIIIVVNKWDLIEKNDKTMNEYTNKIRTALSFVAYAPIIYISAKTGQRVAKLIELIKYVADQNAMRVKTGVLNEVISEAVMLRQPPVEKGKALKIYYATQISTKPPTFAIFVNDEEIVHFSYDRYLENQIRQHFGFEGTPIRLIYKSKKED</sequence>
<dbReference type="Pfam" id="PF14714">
    <property type="entry name" value="KH_dom-like"/>
    <property type="match status" value="1"/>
</dbReference>
<dbReference type="GO" id="GO:0005525">
    <property type="term" value="F:GTP binding"/>
    <property type="evidence" value="ECO:0007669"/>
    <property type="project" value="UniProtKB-UniRule"/>
</dbReference>
<dbReference type="RefSeq" id="WP_103895774.1">
    <property type="nucleotide sequence ID" value="NZ_FNUK01000007.1"/>
</dbReference>
<dbReference type="GO" id="GO:0043022">
    <property type="term" value="F:ribosome binding"/>
    <property type="evidence" value="ECO:0007669"/>
    <property type="project" value="TreeGrafter"/>
</dbReference>
<dbReference type="Gene3D" id="3.30.300.20">
    <property type="match status" value="1"/>
</dbReference>
<evidence type="ECO:0000256" key="6">
    <source>
        <dbReference type="ARBA" id="ARBA00023134"/>
    </source>
</evidence>
<dbReference type="GO" id="GO:0042254">
    <property type="term" value="P:ribosome biogenesis"/>
    <property type="evidence" value="ECO:0007669"/>
    <property type="project" value="UniProtKB-KW"/>
</dbReference>
<dbReference type="InterPro" id="IPR015946">
    <property type="entry name" value="KH_dom-like_a/b"/>
</dbReference>
<comment type="subunit">
    <text evidence="9">Associates with the 50S ribosomal subunit.</text>
</comment>
<dbReference type="PRINTS" id="PR00326">
    <property type="entry name" value="GTP1OBG"/>
</dbReference>
<keyword evidence="5 9" id="KW-0547">Nucleotide-binding</keyword>
<dbReference type="Proteomes" id="UP000242850">
    <property type="component" value="Unassembled WGS sequence"/>
</dbReference>
<dbReference type="FunFam" id="3.30.300.20:FF:000004">
    <property type="entry name" value="GTPase Der"/>
    <property type="match status" value="1"/>
</dbReference>
<evidence type="ECO:0000313" key="13">
    <source>
        <dbReference type="EMBL" id="SEF68879.1"/>
    </source>
</evidence>
<keyword evidence="4 11" id="KW-0677">Repeat</keyword>
<evidence type="ECO:0000256" key="10">
    <source>
        <dbReference type="PROSITE-ProRule" id="PRU01049"/>
    </source>
</evidence>
<feature type="binding site" evidence="9">
    <location>
        <begin position="10"/>
        <end position="17"/>
    </location>
    <ligand>
        <name>GTP</name>
        <dbReference type="ChEBI" id="CHEBI:37565"/>
        <label>1</label>
    </ligand>
</feature>
<evidence type="ECO:0000259" key="12">
    <source>
        <dbReference type="PROSITE" id="PS51712"/>
    </source>
</evidence>
<dbReference type="InterPro" id="IPR003593">
    <property type="entry name" value="AAA+_ATPase"/>
</dbReference>
<proteinExistence type="inferred from homology"/>
<evidence type="ECO:0000313" key="14">
    <source>
        <dbReference type="Proteomes" id="UP000242850"/>
    </source>
</evidence>
<dbReference type="SUPFAM" id="SSF52540">
    <property type="entry name" value="P-loop containing nucleoside triphosphate hydrolases"/>
    <property type="match status" value="2"/>
</dbReference>
<dbReference type="InterPro" id="IPR016484">
    <property type="entry name" value="GTPase_Der"/>
</dbReference>
<dbReference type="InterPro" id="IPR005225">
    <property type="entry name" value="Small_GTP-bd"/>
</dbReference>
<evidence type="ECO:0000256" key="1">
    <source>
        <dbReference type="ARBA" id="ARBA00008279"/>
    </source>
</evidence>
<organism evidence="13 14">
    <name type="scientific">Caloramator fervidus</name>
    <dbReference type="NCBI Taxonomy" id="29344"/>
    <lineage>
        <taxon>Bacteria</taxon>
        <taxon>Bacillati</taxon>
        <taxon>Bacillota</taxon>
        <taxon>Clostridia</taxon>
        <taxon>Eubacteriales</taxon>
        <taxon>Clostridiaceae</taxon>
        <taxon>Caloramator</taxon>
    </lineage>
</organism>
<protein>
    <recommendedName>
        <fullName evidence="2 9">GTPase Der</fullName>
    </recommendedName>
    <alternativeName>
        <fullName evidence="7 9">GTP-binding protein EngA</fullName>
    </alternativeName>
</protein>
<dbReference type="InterPro" id="IPR027417">
    <property type="entry name" value="P-loop_NTPase"/>
</dbReference>
<dbReference type="OrthoDB" id="9805918at2"/>
<dbReference type="SMART" id="SM00382">
    <property type="entry name" value="AAA"/>
    <property type="match status" value="2"/>
</dbReference>
<feature type="binding site" evidence="9">
    <location>
        <begin position="295"/>
        <end position="298"/>
    </location>
    <ligand>
        <name>GTP</name>
        <dbReference type="ChEBI" id="CHEBI:37565"/>
        <label>2</label>
    </ligand>
</feature>
<dbReference type="PROSITE" id="PS51712">
    <property type="entry name" value="G_ENGA"/>
    <property type="match status" value="2"/>
</dbReference>
<keyword evidence="6 9" id="KW-0342">GTP-binding</keyword>
<dbReference type="AlphaFoldDB" id="A0A1H5U1I9"/>
<keyword evidence="3 9" id="KW-0690">Ribosome biogenesis</keyword>